<dbReference type="NCBIfam" id="TIGR02486">
    <property type="entry name" value="RDH"/>
    <property type="match status" value="1"/>
</dbReference>
<dbReference type="Pfam" id="PF12838">
    <property type="entry name" value="Fer4_7"/>
    <property type="match status" value="1"/>
</dbReference>
<dbReference type="PROSITE" id="PS51379">
    <property type="entry name" value="4FE4S_FER_2"/>
    <property type="match status" value="2"/>
</dbReference>
<dbReference type="PROSITE" id="PS51318">
    <property type="entry name" value="TAT"/>
    <property type="match status" value="1"/>
</dbReference>
<dbReference type="InterPro" id="IPR006311">
    <property type="entry name" value="TAT_signal"/>
</dbReference>
<dbReference type="InterPro" id="IPR028894">
    <property type="entry name" value="RDH_dom"/>
</dbReference>
<dbReference type="InterPro" id="IPR019546">
    <property type="entry name" value="TAT_signal_bac_arc"/>
</dbReference>
<keyword evidence="6" id="KW-0408">Iron</keyword>
<gene>
    <name evidence="11" type="primary">rdhA</name>
    <name evidence="11" type="ordered locus">DhcVS_1340</name>
</gene>
<proteinExistence type="predicted"/>
<dbReference type="Pfam" id="PF13486">
    <property type="entry name" value="Dehalogenase"/>
    <property type="match status" value="1"/>
</dbReference>
<evidence type="ECO:0000256" key="2">
    <source>
        <dbReference type="ARBA" id="ARBA00022475"/>
    </source>
</evidence>
<dbReference type="PROSITE" id="PS00198">
    <property type="entry name" value="4FE4S_FER_1"/>
    <property type="match status" value="1"/>
</dbReference>
<keyword evidence="2" id="KW-1003">Cell membrane</keyword>
<comment type="subcellular location">
    <subcellularLocation>
        <location evidence="1">Cell membrane</location>
    </subcellularLocation>
</comment>
<dbReference type="EMBL" id="CP001827">
    <property type="protein sequence ID" value="ACZ62439.1"/>
    <property type="molecule type" value="Genomic_DNA"/>
</dbReference>
<keyword evidence="7" id="KW-0411">Iron-sulfur</keyword>
<keyword evidence="3" id="KW-0004">4Fe-4S</keyword>
<evidence type="ECO:0000256" key="8">
    <source>
        <dbReference type="ARBA" id="ARBA00023136"/>
    </source>
</evidence>
<dbReference type="KEGG" id="dev:DhcVS_1340"/>
<dbReference type="InterPro" id="IPR012832">
    <property type="entry name" value="RDH"/>
</dbReference>
<dbReference type="eggNOG" id="COG1600">
    <property type="taxonomic scope" value="Bacteria"/>
</dbReference>
<dbReference type="RefSeq" id="WP_012882577.1">
    <property type="nucleotide sequence ID" value="NC_013552.1"/>
</dbReference>
<dbReference type="GO" id="GO:0046872">
    <property type="term" value="F:metal ion binding"/>
    <property type="evidence" value="ECO:0007669"/>
    <property type="project" value="UniProtKB-KW"/>
</dbReference>
<dbReference type="Proteomes" id="UP000002506">
    <property type="component" value="Chromosome"/>
</dbReference>
<dbReference type="OrthoDB" id="154011at2"/>
<evidence type="ECO:0000313" key="11">
    <source>
        <dbReference type="EMBL" id="ACZ62439.1"/>
    </source>
</evidence>
<dbReference type="NCBIfam" id="TIGR01409">
    <property type="entry name" value="TAT_signal_seq"/>
    <property type="match status" value="1"/>
</dbReference>
<accession>D2BJD9</accession>
<dbReference type="GO" id="GO:0051539">
    <property type="term" value="F:4 iron, 4 sulfur cluster binding"/>
    <property type="evidence" value="ECO:0007669"/>
    <property type="project" value="UniProtKB-KW"/>
</dbReference>
<evidence type="ECO:0000256" key="7">
    <source>
        <dbReference type="ARBA" id="ARBA00023014"/>
    </source>
</evidence>
<evidence type="ECO:0000256" key="9">
    <source>
        <dbReference type="ARBA" id="ARBA00029374"/>
    </source>
</evidence>
<dbReference type="GO" id="GO:0005886">
    <property type="term" value="C:plasma membrane"/>
    <property type="evidence" value="ECO:0007669"/>
    <property type="project" value="UniProtKB-SubCell"/>
</dbReference>
<evidence type="ECO:0000256" key="5">
    <source>
        <dbReference type="ARBA" id="ARBA00022729"/>
    </source>
</evidence>
<evidence type="ECO:0000313" key="12">
    <source>
        <dbReference type="Proteomes" id="UP000002506"/>
    </source>
</evidence>
<dbReference type="InterPro" id="IPR017896">
    <property type="entry name" value="4Fe4S_Fe-S-bd"/>
</dbReference>
<organism evidence="11 12">
    <name type="scientific">Dehalococcoides mccartyi (strain VS)</name>
    <dbReference type="NCBI Taxonomy" id="311424"/>
    <lineage>
        <taxon>Bacteria</taxon>
        <taxon>Bacillati</taxon>
        <taxon>Chloroflexota</taxon>
        <taxon>Dehalococcoidia</taxon>
        <taxon>Dehalococcoidales</taxon>
        <taxon>Dehalococcoidaceae</taxon>
        <taxon>Dehalococcoides</taxon>
    </lineage>
</organism>
<keyword evidence="8" id="KW-0472">Membrane</keyword>
<protein>
    <submittedName>
        <fullName evidence="11">Reductive dehalogenase</fullName>
    </submittedName>
</protein>
<dbReference type="SUPFAM" id="SSF54862">
    <property type="entry name" value="4Fe-4S ferredoxins"/>
    <property type="match status" value="1"/>
</dbReference>
<comment type="cofactor">
    <cofactor evidence="9">
        <name>corrinoid</name>
        <dbReference type="ChEBI" id="CHEBI:33913"/>
    </cofactor>
</comment>
<dbReference type="AlphaFoldDB" id="D2BJD9"/>
<dbReference type="Gene3D" id="3.30.70.20">
    <property type="match status" value="1"/>
</dbReference>
<dbReference type="InterPro" id="IPR017900">
    <property type="entry name" value="4Fe4S_Fe_S_CS"/>
</dbReference>
<feature type="domain" description="4Fe-4S ferredoxin-type" evidence="10">
    <location>
        <begin position="356"/>
        <end position="388"/>
    </location>
</feature>
<name>D2BJD9_DEHMV</name>
<feature type="domain" description="4Fe-4S ferredoxin-type" evidence="10">
    <location>
        <begin position="401"/>
        <end position="430"/>
    </location>
</feature>
<evidence type="ECO:0000256" key="6">
    <source>
        <dbReference type="ARBA" id="ARBA00023004"/>
    </source>
</evidence>
<evidence type="ECO:0000256" key="1">
    <source>
        <dbReference type="ARBA" id="ARBA00004236"/>
    </source>
</evidence>
<dbReference type="HOGENOM" id="CLU_036586_0_1_0"/>
<evidence type="ECO:0000256" key="4">
    <source>
        <dbReference type="ARBA" id="ARBA00022723"/>
    </source>
</evidence>
<evidence type="ECO:0000259" key="10">
    <source>
        <dbReference type="PROSITE" id="PS51379"/>
    </source>
</evidence>
<keyword evidence="5" id="KW-0732">Signal</keyword>
<evidence type="ECO:0000256" key="3">
    <source>
        <dbReference type="ARBA" id="ARBA00022485"/>
    </source>
</evidence>
<sequence>MSQFHSTLSRRDFMKGLGLASAGLGAAAVSPPVFHDLDEVTSAGKVLRKLPWYVKERDYEDPTFPIDWSQVKKMDQRVTNAQHYSRSTEADAIYAREHKGELLRDYITKMFPNWQPMTTSDGNVALSFGLPGFTTRDFAMGEAVGTTRGGFMSYMYNSIKKTDWVGIQKAKTPEELGIPRWEATPEENLNTLRAFARFIGASDVGVFEWTPNTEKFLLEYDGAGKTYVFEDVDKGYEDSTKFVIPRKAKWVIVWTMAEPTETAIRVPTSHGAASTHACYTRMPTLSIQIQEFLRGLGYNGYSSYQSYNYGLGPSTPHGVMAGVGEHGRMCKVVISPGEGSTLRGMNRLVTDLPLKPTKPIDFGLYRFCKTCKKCAESCVFNALPFGDPSWDADFYQPTGFEGYRIVTRLCVFCMACQAVCPFTELHGSFIHQLVKFTAVNTTLFNGFFRQMDDLFGYGMKNPESWWDQYNEPVDGLHPTY</sequence>
<reference evidence="11 12" key="1">
    <citation type="journal article" date="2009" name="PLoS Genet.">
        <title>Localized plasticity in the streamlined genomes of vinyl chloride respiring Dehalococcoides.</title>
        <authorList>
            <person name="McMurdie P.J."/>
            <person name="Behrens S.F."/>
            <person name="Muller J.A."/>
            <person name="Goke J."/>
            <person name="Ritalahti K.M."/>
            <person name="Wagner R."/>
            <person name="Goltsman E."/>
            <person name="Lapidus A."/>
            <person name="Holmes S."/>
            <person name="Loffler F.E."/>
            <person name="Spormann A.M."/>
        </authorList>
    </citation>
    <scope>NUCLEOTIDE SEQUENCE [LARGE SCALE GENOMIC DNA]</scope>
    <source>
        <strain evidence="11 12">VS</strain>
    </source>
</reference>
<keyword evidence="4" id="KW-0479">Metal-binding</keyword>